<protein>
    <submittedName>
        <fullName evidence="3">Transcriptional regulator, XRE family with cupin sensor</fullName>
    </submittedName>
</protein>
<dbReference type="PANTHER" id="PTHR46797">
    <property type="entry name" value="HTH-TYPE TRANSCRIPTIONAL REGULATOR"/>
    <property type="match status" value="1"/>
</dbReference>
<evidence type="ECO:0000256" key="1">
    <source>
        <dbReference type="ARBA" id="ARBA00023125"/>
    </source>
</evidence>
<dbReference type="InterPro" id="IPR001387">
    <property type="entry name" value="Cro/C1-type_HTH"/>
</dbReference>
<dbReference type="Pfam" id="PF01381">
    <property type="entry name" value="HTH_3"/>
    <property type="match status" value="1"/>
</dbReference>
<dbReference type="Gene3D" id="2.60.120.10">
    <property type="entry name" value="Jelly Rolls"/>
    <property type="match status" value="1"/>
</dbReference>
<dbReference type="Gene3D" id="1.10.260.40">
    <property type="entry name" value="lambda repressor-like DNA-binding domains"/>
    <property type="match status" value="1"/>
</dbReference>
<dbReference type="CDD" id="cd02209">
    <property type="entry name" value="cupin_XRE_C"/>
    <property type="match status" value="1"/>
</dbReference>
<dbReference type="SUPFAM" id="SSF47413">
    <property type="entry name" value="lambda repressor-like DNA-binding domains"/>
    <property type="match status" value="1"/>
</dbReference>
<dbReference type="Proteomes" id="UP000183900">
    <property type="component" value="Unassembled WGS sequence"/>
</dbReference>
<keyword evidence="1" id="KW-0238">DNA-binding</keyword>
<name>A0A0K6HPH4_9HYPH</name>
<dbReference type="PROSITE" id="PS50943">
    <property type="entry name" value="HTH_CROC1"/>
    <property type="match status" value="1"/>
</dbReference>
<evidence type="ECO:0000313" key="4">
    <source>
        <dbReference type="Proteomes" id="UP000183900"/>
    </source>
</evidence>
<reference evidence="4" key="1">
    <citation type="submission" date="2015-08" db="EMBL/GenBank/DDBJ databases">
        <authorList>
            <person name="Varghese N."/>
        </authorList>
    </citation>
    <scope>NUCLEOTIDE SEQUENCE [LARGE SCALE GENOMIC DNA]</scope>
    <source>
        <strain evidence="4">DSM 23407</strain>
    </source>
</reference>
<dbReference type="PANTHER" id="PTHR46797:SF1">
    <property type="entry name" value="METHYLPHOSPHONATE SYNTHASE"/>
    <property type="match status" value="1"/>
</dbReference>
<feature type="domain" description="HTH cro/C1-type" evidence="2">
    <location>
        <begin position="16"/>
        <end position="70"/>
    </location>
</feature>
<dbReference type="EMBL" id="CYHE01000002">
    <property type="protein sequence ID" value="CUA92774.1"/>
    <property type="molecule type" value="Genomic_DNA"/>
</dbReference>
<organism evidence="3 4">
    <name type="scientific">Pannonibacter indicus</name>
    <dbReference type="NCBI Taxonomy" id="466044"/>
    <lineage>
        <taxon>Bacteria</taxon>
        <taxon>Pseudomonadati</taxon>
        <taxon>Pseudomonadota</taxon>
        <taxon>Alphaproteobacteria</taxon>
        <taxon>Hyphomicrobiales</taxon>
        <taxon>Stappiaceae</taxon>
        <taxon>Pannonibacter</taxon>
    </lineage>
</organism>
<dbReference type="GO" id="GO:0003677">
    <property type="term" value="F:DNA binding"/>
    <property type="evidence" value="ECO:0007669"/>
    <property type="project" value="UniProtKB-KW"/>
</dbReference>
<dbReference type="CDD" id="cd00093">
    <property type="entry name" value="HTH_XRE"/>
    <property type="match status" value="1"/>
</dbReference>
<evidence type="ECO:0000259" key="2">
    <source>
        <dbReference type="PROSITE" id="PS50943"/>
    </source>
</evidence>
<dbReference type="InterPro" id="IPR011051">
    <property type="entry name" value="RmlC_Cupin_sf"/>
</dbReference>
<dbReference type="RefSeq" id="WP_055454435.1">
    <property type="nucleotide sequence ID" value="NZ_CYHE01000002.1"/>
</dbReference>
<keyword evidence="4" id="KW-1185">Reference proteome</keyword>
<proteinExistence type="predicted"/>
<dbReference type="SMART" id="SM00530">
    <property type="entry name" value="HTH_XRE"/>
    <property type="match status" value="1"/>
</dbReference>
<dbReference type="InterPro" id="IPR014710">
    <property type="entry name" value="RmlC-like_jellyroll"/>
</dbReference>
<evidence type="ECO:0000313" key="3">
    <source>
        <dbReference type="EMBL" id="CUA92774.1"/>
    </source>
</evidence>
<dbReference type="SUPFAM" id="SSF51182">
    <property type="entry name" value="RmlC-like cupins"/>
    <property type="match status" value="1"/>
</dbReference>
<accession>A0A0K6HPH4</accession>
<dbReference type="InterPro" id="IPR010982">
    <property type="entry name" value="Lambda_DNA-bd_dom_sf"/>
</dbReference>
<dbReference type="Pfam" id="PF07883">
    <property type="entry name" value="Cupin_2"/>
    <property type="match status" value="1"/>
</dbReference>
<dbReference type="GO" id="GO:0003700">
    <property type="term" value="F:DNA-binding transcription factor activity"/>
    <property type="evidence" value="ECO:0007669"/>
    <property type="project" value="TreeGrafter"/>
</dbReference>
<sequence length="186" mass="20203">MSDTAEALRQWISIALKTEREKAGLSLSELARRAGLSKSTLSQLEAGNGNPGIETLWMLAVALNIPFSRLVDRPERSTRLVRAGEGPYTLSEEAAVRATLLSTGSTGTRRDIYRMDLEPGRARRSPAHIAGTTEHVLVASGRARVGPETETEDLSPGDYYTYPGDTAHLYEALEPGTVLLLVMEHA</sequence>
<gene>
    <name evidence="3" type="ORF">Ga0061067_102122</name>
</gene>
<dbReference type="AlphaFoldDB" id="A0A0K6HPH4"/>
<dbReference type="GO" id="GO:0005829">
    <property type="term" value="C:cytosol"/>
    <property type="evidence" value="ECO:0007669"/>
    <property type="project" value="TreeGrafter"/>
</dbReference>
<dbReference type="OrthoDB" id="9815697at2"/>
<dbReference type="InterPro" id="IPR050807">
    <property type="entry name" value="TransReg_Diox_bact_type"/>
</dbReference>
<dbReference type="InterPro" id="IPR013096">
    <property type="entry name" value="Cupin_2"/>
</dbReference>